<dbReference type="Pfam" id="PF13188">
    <property type="entry name" value="PAS_8"/>
    <property type="match status" value="1"/>
</dbReference>
<keyword evidence="12" id="KW-0902">Two-component regulatory system</keyword>
<evidence type="ECO:0000256" key="1">
    <source>
        <dbReference type="ARBA" id="ARBA00000085"/>
    </source>
</evidence>
<comment type="catalytic activity">
    <reaction evidence="1">
        <text>ATP + protein L-histidine = ADP + protein N-phospho-L-histidine.</text>
        <dbReference type="EC" id="2.7.13.3"/>
    </reaction>
</comment>
<evidence type="ECO:0000313" key="17">
    <source>
        <dbReference type="Proteomes" id="UP000473699"/>
    </source>
</evidence>
<comment type="subcellular location">
    <subcellularLocation>
        <location evidence="2">Cell membrane</location>
        <topology evidence="2">Multi-pass membrane protein</topology>
    </subcellularLocation>
</comment>
<evidence type="ECO:0000256" key="10">
    <source>
        <dbReference type="ARBA" id="ARBA00022840"/>
    </source>
</evidence>
<dbReference type="InterPro" id="IPR016120">
    <property type="entry name" value="Sig_transdc_His_kin_SpoOB"/>
</dbReference>
<feature type="domain" description="Histidine kinase" evidence="15">
    <location>
        <begin position="364"/>
        <end position="560"/>
    </location>
</feature>
<reference evidence="16 17" key="1">
    <citation type="submission" date="2019-08" db="EMBL/GenBank/DDBJ databases">
        <title>In-depth cultivation of the pig gut microbiome towards novel bacterial diversity and tailored functional studies.</title>
        <authorList>
            <person name="Wylensek D."/>
            <person name="Hitch T.C.A."/>
            <person name="Clavel T."/>
        </authorList>
    </citation>
    <scope>NUCLEOTIDE SEQUENCE [LARGE SCALE GENOMIC DNA]</scope>
    <source>
        <strain evidence="16 17">SM-530-WT-4B</strain>
    </source>
</reference>
<feature type="transmembrane region" description="Helical" evidence="14">
    <location>
        <begin position="204"/>
        <end position="223"/>
    </location>
</feature>
<dbReference type="SUPFAM" id="SSF55874">
    <property type="entry name" value="ATPase domain of HSP90 chaperone/DNA topoisomerase II/histidine kinase"/>
    <property type="match status" value="1"/>
</dbReference>
<evidence type="ECO:0000256" key="7">
    <source>
        <dbReference type="ARBA" id="ARBA00022692"/>
    </source>
</evidence>
<keyword evidence="10" id="KW-0067">ATP-binding</keyword>
<dbReference type="AlphaFoldDB" id="A0A6L5Y9F7"/>
<dbReference type="InterPro" id="IPR005467">
    <property type="entry name" value="His_kinase_dom"/>
</dbReference>
<dbReference type="SMART" id="SM00387">
    <property type="entry name" value="HATPase_c"/>
    <property type="match status" value="1"/>
</dbReference>
<dbReference type="Gene3D" id="3.30.565.10">
    <property type="entry name" value="Histidine kinase-like ATPase, C-terminal domain"/>
    <property type="match status" value="1"/>
</dbReference>
<evidence type="ECO:0000256" key="13">
    <source>
        <dbReference type="ARBA" id="ARBA00023136"/>
    </source>
</evidence>
<name>A0A6L5Y9F7_9BACT</name>
<dbReference type="InterPro" id="IPR003594">
    <property type="entry name" value="HATPase_dom"/>
</dbReference>
<dbReference type="EMBL" id="VUNH01000002">
    <property type="protein sequence ID" value="MST54944.1"/>
    <property type="molecule type" value="Genomic_DNA"/>
</dbReference>
<evidence type="ECO:0000256" key="4">
    <source>
        <dbReference type="ARBA" id="ARBA00022475"/>
    </source>
</evidence>
<dbReference type="Proteomes" id="UP000473699">
    <property type="component" value="Unassembled WGS sequence"/>
</dbReference>
<dbReference type="InterPro" id="IPR029151">
    <property type="entry name" value="Sensor-like_sf"/>
</dbReference>
<dbReference type="Gene3D" id="1.10.287.130">
    <property type="match status" value="1"/>
</dbReference>
<dbReference type="Gene3D" id="3.30.450.20">
    <property type="entry name" value="PAS domain"/>
    <property type="match status" value="2"/>
</dbReference>
<keyword evidence="8" id="KW-0547">Nucleotide-binding</keyword>
<dbReference type="InterPro" id="IPR000014">
    <property type="entry name" value="PAS"/>
</dbReference>
<keyword evidence="11 14" id="KW-1133">Transmembrane helix</keyword>
<dbReference type="SUPFAM" id="SSF103190">
    <property type="entry name" value="Sensory domain-like"/>
    <property type="match status" value="1"/>
</dbReference>
<evidence type="ECO:0000256" key="2">
    <source>
        <dbReference type="ARBA" id="ARBA00004651"/>
    </source>
</evidence>
<evidence type="ECO:0000256" key="11">
    <source>
        <dbReference type="ARBA" id="ARBA00022989"/>
    </source>
</evidence>
<protein>
    <recommendedName>
        <fullName evidence="3">histidine kinase</fullName>
        <ecNumber evidence="3">2.7.13.3</ecNumber>
    </recommendedName>
</protein>
<feature type="transmembrane region" description="Helical" evidence="14">
    <location>
        <begin position="40"/>
        <end position="60"/>
    </location>
</feature>
<dbReference type="SMART" id="SM00091">
    <property type="entry name" value="PAS"/>
    <property type="match status" value="1"/>
</dbReference>
<evidence type="ECO:0000256" key="5">
    <source>
        <dbReference type="ARBA" id="ARBA00022553"/>
    </source>
</evidence>
<accession>A0A6L5Y9F7</accession>
<comment type="caution">
    <text evidence="16">The sequence shown here is derived from an EMBL/GenBank/DDBJ whole genome shotgun (WGS) entry which is preliminary data.</text>
</comment>
<evidence type="ECO:0000256" key="8">
    <source>
        <dbReference type="ARBA" id="ARBA00022741"/>
    </source>
</evidence>
<dbReference type="Pfam" id="PF17203">
    <property type="entry name" value="sCache_3_2"/>
    <property type="match status" value="1"/>
</dbReference>
<dbReference type="InterPro" id="IPR050980">
    <property type="entry name" value="2C_sensor_his_kinase"/>
</dbReference>
<keyword evidence="9 16" id="KW-0418">Kinase</keyword>
<dbReference type="CDD" id="cd00130">
    <property type="entry name" value="PAS"/>
    <property type="match status" value="1"/>
</dbReference>
<keyword evidence="7 14" id="KW-0812">Transmembrane</keyword>
<evidence type="ECO:0000256" key="12">
    <source>
        <dbReference type="ARBA" id="ARBA00023012"/>
    </source>
</evidence>
<dbReference type="PANTHER" id="PTHR44936:SF10">
    <property type="entry name" value="SENSOR PROTEIN RSTB"/>
    <property type="match status" value="1"/>
</dbReference>
<keyword evidence="6" id="KW-0808">Transferase</keyword>
<dbReference type="InterPro" id="IPR004358">
    <property type="entry name" value="Sig_transdc_His_kin-like_C"/>
</dbReference>
<keyword evidence="4" id="KW-1003">Cell membrane</keyword>
<dbReference type="InterPro" id="IPR035965">
    <property type="entry name" value="PAS-like_dom_sf"/>
</dbReference>
<evidence type="ECO:0000313" key="16">
    <source>
        <dbReference type="EMBL" id="MST54944.1"/>
    </source>
</evidence>
<dbReference type="PROSITE" id="PS50109">
    <property type="entry name" value="HIS_KIN"/>
    <property type="match status" value="1"/>
</dbReference>
<keyword evidence="17" id="KW-1185">Reference proteome</keyword>
<keyword evidence="5" id="KW-0597">Phosphoprotein</keyword>
<evidence type="ECO:0000259" key="15">
    <source>
        <dbReference type="PROSITE" id="PS50109"/>
    </source>
</evidence>
<dbReference type="GO" id="GO:0005524">
    <property type="term" value="F:ATP binding"/>
    <property type="evidence" value="ECO:0007669"/>
    <property type="project" value="UniProtKB-KW"/>
</dbReference>
<dbReference type="Pfam" id="PF14689">
    <property type="entry name" value="SPOB_a"/>
    <property type="match status" value="1"/>
</dbReference>
<evidence type="ECO:0000256" key="9">
    <source>
        <dbReference type="ARBA" id="ARBA00022777"/>
    </source>
</evidence>
<evidence type="ECO:0000256" key="3">
    <source>
        <dbReference type="ARBA" id="ARBA00012438"/>
    </source>
</evidence>
<evidence type="ECO:0000256" key="6">
    <source>
        <dbReference type="ARBA" id="ARBA00022679"/>
    </source>
</evidence>
<sequence length="562" mass="62533">MIFMRTGASGWPPADFLRKVWETDMKTGKNARVMLLSQKLMLGSVILVFLTIGFTIVMVLRLNLKLQSHRIETTLHDLGEMVAANPLVIQAFKEDQSSEELILYLDNLIRGLRDVDVITLADMRLRRLYHVNRSRIGENFVGGDEERVLRGERYFSRAVGSLGDQKRYFVPVLDAETRKELGFIVVASLMTNIASQRWEIYEAHFSTFLLILAIGLPAAWLTARGIKKSLLGYEPEQLSKFFLERDEVLNSLEEGIVAVDAAGYITLVNKAAGTMLHIVPEDLRVRLLDDIYPQIRIGETLASGEPLYNNGIILGDVNILCNRIPIRENGTLLGAVAILRNRTELTRMAEELTGVNHMIDALRSNSHEFMNKMQVILGLLRIGEPEEAERYITGIAREQSDVIAAVLQKIRNKNLGALLLGKMSHCRELDIEFNLVGSSSVPAVSQFLSGDAFVTLVGNLVENAIEAVNSKAKGEGDREVSLLIHEDERSLMVTVDDTGEGMTPEEIEHVRQGGYSSKGRHRGTGMRLIRSVLESNGGEMQIDSEKGAGTSITVCFTREGKL</sequence>
<dbReference type="EC" id="2.7.13.3" evidence="3"/>
<proteinExistence type="predicted"/>
<dbReference type="PRINTS" id="PR00344">
    <property type="entry name" value="BCTRLSENSOR"/>
</dbReference>
<dbReference type="InterPro" id="IPR039506">
    <property type="entry name" value="SPOB_a"/>
</dbReference>
<dbReference type="SUPFAM" id="SSF55890">
    <property type="entry name" value="Sporulation response regulatory protein Spo0B"/>
    <property type="match status" value="1"/>
</dbReference>
<dbReference type="Pfam" id="PF02518">
    <property type="entry name" value="HATPase_c"/>
    <property type="match status" value="1"/>
</dbReference>
<evidence type="ECO:0000256" key="14">
    <source>
        <dbReference type="SAM" id="Phobius"/>
    </source>
</evidence>
<dbReference type="GO" id="GO:0005886">
    <property type="term" value="C:plasma membrane"/>
    <property type="evidence" value="ECO:0007669"/>
    <property type="project" value="UniProtKB-SubCell"/>
</dbReference>
<keyword evidence="13 14" id="KW-0472">Membrane</keyword>
<dbReference type="InterPro" id="IPR036890">
    <property type="entry name" value="HATPase_C_sf"/>
</dbReference>
<gene>
    <name evidence="16" type="ORF">FYJ74_02605</name>
</gene>
<dbReference type="InterPro" id="IPR033463">
    <property type="entry name" value="sCache_3"/>
</dbReference>
<dbReference type="PANTHER" id="PTHR44936">
    <property type="entry name" value="SENSOR PROTEIN CREC"/>
    <property type="match status" value="1"/>
</dbReference>
<dbReference type="SUPFAM" id="SSF55785">
    <property type="entry name" value="PYP-like sensor domain (PAS domain)"/>
    <property type="match status" value="1"/>
</dbReference>
<dbReference type="GO" id="GO:0000155">
    <property type="term" value="F:phosphorelay sensor kinase activity"/>
    <property type="evidence" value="ECO:0007669"/>
    <property type="project" value="InterPro"/>
</dbReference>
<organism evidence="16 17">
    <name type="scientific">Pyramidobacter porci</name>
    <dbReference type="NCBI Taxonomy" id="2605789"/>
    <lineage>
        <taxon>Bacteria</taxon>
        <taxon>Thermotogati</taxon>
        <taxon>Synergistota</taxon>
        <taxon>Synergistia</taxon>
        <taxon>Synergistales</taxon>
        <taxon>Dethiosulfovibrionaceae</taxon>
        <taxon>Pyramidobacter</taxon>
    </lineage>
</organism>